<feature type="domain" description="Ketoreductase" evidence="3">
    <location>
        <begin position="7"/>
        <end position="181"/>
    </location>
</feature>
<dbReference type="InterPro" id="IPR002347">
    <property type="entry name" value="SDR_fam"/>
</dbReference>
<dbReference type="SMART" id="SM00822">
    <property type="entry name" value="PKS_KR"/>
    <property type="match status" value="1"/>
</dbReference>
<dbReference type="PANTHER" id="PTHR43669:SF3">
    <property type="entry name" value="ALCOHOL DEHYDROGENASE, PUTATIVE (AFU_ORTHOLOGUE AFUA_3G03445)-RELATED"/>
    <property type="match status" value="1"/>
</dbReference>
<gene>
    <name evidence="4" type="ORF">KSF_079410</name>
</gene>
<dbReference type="EMBL" id="BNJK01000002">
    <property type="protein sequence ID" value="GHO97893.1"/>
    <property type="molecule type" value="Genomic_DNA"/>
</dbReference>
<proteinExistence type="inferred from homology"/>
<dbReference type="GO" id="GO:0016491">
    <property type="term" value="F:oxidoreductase activity"/>
    <property type="evidence" value="ECO:0007669"/>
    <property type="project" value="UniProtKB-KW"/>
</dbReference>
<protein>
    <submittedName>
        <fullName evidence="4">Short-chain dehydrogenase</fullName>
    </submittedName>
</protein>
<dbReference type="Gene3D" id="3.40.50.720">
    <property type="entry name" value="NAD(P)-binding Rossmann-like Domain"/>
    <property type="match status" value="1"/>
</dbReference>
<dbReference type="Proteomes" id="UP000597444">
    <property type="component" value="Unassembled WGS sequence"/>
</dbReference>
<dbReference type="InterPro" id="IPR036291">
    <property type="entry name" value="NAD(P)-bd_dom_sf"/>
</dbReference>
<sequence length="251" mass="26225">MYSLRGKVAVVTGGNSGIGLAVARAFHTHGASVVIAGRNSETLEKAAQELGENVLAVPSDITNVHDVERLMGRAYATFGKLDILFVNAGILSNASIEETDEATFDAIMGTNFKGAYFTIQKALPFFNDNGSIILNGSVGAFLSIPNSSVYSASKAAIHSLARSLSPELIDRGIRINTITIGPTATPIIGRSGLSPEVVEQQHQTLAAKLPIKRLGRSEEIANVALFLASDASSFVLGSEIAADGGALLNTL</sequence>
<keyword evidence="5" id="KW-1185">Reference proteome</keyword>
<dbReference type="InterPro" id="IPR020904">
    <property type="entry name" value="Sc_DH/Rdtase_CS"/>
</dbReference>
<name>A0A8J3IPQ0_9CHLR</name>
<evidence type="ECO:0000256" key="2">
    <source>
        <dbReference type="ARBA" id="ARBA00023002"/>
    </source>
</evidence>
<accession>A0A8J3IPQ0</accession>
<dbReference type="PROSITE" id="PS00061">
    <property type="entry name" value="ADH_SHORT"/>
    <property type="match status" value="1"/>
</dbReference>
<dbReference type="PANTHER" id="PTHR43669">
    <property type="entry name" value="5-KETO-D-GLUCONATE 5-REDUCTASE"/>
    <property type="match status" value="1"/>
</dbReference>
<dbReference type="PRINTS" id="PR00081">
    <property type="entry name" value="GDHRDH"/>
</dbReference>
<dbReference type="InterPro" id="IPR057326">
    <property type="entry name" value="KR_dom"/>
</dbReference>
<dbReference type="PRINTS" id="PR00080">
    <property type="entry name" value="SDRFAMILY"/>
</dbReference>
<dbReference type="RefSeq" id="WP_220208667.1">
    <property type="nucleotide sequence ID" value="NZ_BNJK01000002.1"/>
</dbReference>
<organism evidence="4 5">
    <name type="scientific">Reticulibacter mediterranei</name>
    <dbReference type="NCBI Taxonomy" id="2778369"/>
    <lineage>
        <taxon>Bacteria</taxon>
        <taxon>Bacillati</taxon>
        <taxon>Chloroflexota</taxon>
        <taxon>Ktedonobacteria</taxon>
        <taxon>Ktedonobacterales</taxon>
        <taxon>Reticulibacteraceae</taxon>
        <taxon>Reticulibacter</taxon>
    </lineage>
</organism>
<evidence type="ECO:0000313" key="5">
    <source>
        <dbReference type="Proteomes" id="UP000597444"/>
    </source>
</evidence>
<evidence type="ECO:0000256" key="1">
    <source>
        <dbReference type="ARBA" id="ARBA00006484"/>
    </source>
</evidence>
<evidence type="ECO:0000259" key="3">
    <source>
        <dbReference type="SMART" id="SM00822"/>
    </source>
</evidence>
<comment type="caution">
    <text evidence="4">The sequence shown here is derived from an EMBL/GenBank/DDBJ whole genome shotgun (WGS) entry which is preliminary data.</text>
</comment>
<reference evidence="4" key="1">
    <citation type="submission" date="2020-10" db="EMBL/GenBank/DDBJ databases">
        <title>Taxonomic study of unclassified bacteria belonging to the class Ktedonobacteria.</title>
        <authorList>
            <person name="Yabe S."/>
            <person name="Wang C.M."/>
            <person name="Zheng Y."/>
            <person name="Sakai Y."/>
            <person name="Cavaletti L."/>
            <person name="Monciardini P."/>
            <person name="Donadio S."/>
        </authorList>
    </citation>
    <scope>NUCLEOTIDE SEQUENCE</scope>
    <source>
        <strain evidence="4">ID150040</strain>
    </source>
</reference>
<dbReference type="FunFam" id="3.40.50.720:FF:000084">
    <property type="entry name" value="Short-chain dehydrogenase reductase"/>
    <property type="match status" value="1"/>
</dbReference>
<keyword evidence="2" id="KW-0560">Oxidoreductase</keyword>
<evidence type="ECO:0000313" key="4">
    <source>
        <dbReference type="EMBL" id="GHO97893.1"/>
    </source>
</evidence>
<dbReference type="SUPFAM" id="SSF51735">
    <property type="entry name" value="NAD(P)-binding Rossmann-fold domains"/>
    <property type="match status" value="1"/>
</dbReference>
<dbReference type="Pfam" id="PF13561">
    <property type="entry name" value="adh_short_C2"/>
    <property type="match status" value="1"/>
</dbReference>
<dbReference type="AlphaFoldDB" id="A0A8J3IPQ0"/>
<dbReference type="CDD" id="cd05233">
    <property type="entry name" value="SDR_c"/>
    <property type="match status" value="1"/>
</dbReference>
<comment type="similarity">
    <text evidence="1">Belongs to the short-chain dehydrogenases/reductases (SDR) family.</text>
</comment>